<dbReference type="Gene3D" id="3.40.1350.10">
    <property type="match status" value="1"/>
</dbReference>
<evidence type="ECO:0008006" key="3">
    <source>
        <dbReference type="Google" id="ProtNLM"/>
    </source>
</evidence>
<evidence type="ECO:0000313" key="2">
    <source>
        <dbReference type="Proteomes" id="UP000028533"/>
    </source>
</evidence>
<evidence type="ECO:0000313" key="1">
    <source>
        <dbReference type="EMBL" id="KEZ17528.1"/>
    </source>
</evidence>
<dbReference type="RefSeq" id="WP_036432423.1">
    <property type="nucleotide sequence ID" value="NZ_JFDO01000032.1"/>
</dbReference>
<accession>A0A084EHT6</accession>
<dbReference type="InterPro" id="IPR011856">
    <property type="entry name" value="tRNA_endonuc-like_dom_sf"/>
</dbReference>
<comment type="caution">
    <text evidence="1">The sequence shown here is derived from an EMBL/GenBank/DDBJ whole genome shotgun (WGS) entry which is preliminary data.</text>
</comment>
<dbReference type="AlphaFoldDB" id="A0A084EHT6"/>
<organism evidence="1 2">
    <name type="scientific">Mycoplasma capricolum subsp. capricolum 14232</name>
    <dbReference type="NCBI Taxonomy" id="1188238"/>
    <lineage>
        <taxon>Bacteria</taxon>
        <taxon>Bacillati</taxon>
        <taxon>Mycoplasmatota</taxon>
        <taxon>Mollicutes</taxon>
        <taxon>Mycoplasmataceae</taxon>
        <taxon>Mycoplasma</taxon>
    </lineage>
</organism>
<dbReference type="Proteomes" id="UP000028533">
    <property type="component" value="Unassembled WGS sequence"/>
</dbReference>
<proteinExistence type="predicted"/>
<gene>
    <name evidence="1" type="ORF">MCAPa_7670</name>
</gene>
<protein>
    <recommendedName>
        <fullName evidence="3">Restriction endonuclease</fullName>
    </recommendedName>
</protein>
<name>A0A084EHT6_MYCCA</name>
<sequence length="232" mass="27325">MNNYYKVALELQDIVTEIIGVIFGSKKNELEIKVEDLNVLQRNNNSINSSTAIGYLIEEYVIVKLLNYFNSQQNKKEIKMNVKKVSNQNSYDFAIVYKNHLFYINLKTYQKNNNAIAAIKKLYDDYVKYNGVFPLHFLIFKINYNIGLSSDNENIKIIINSTESYFLEEINFSEWHQDKRSWSEAVDFNSGRLQVSNKFLKDHLLEIDNISYEKTKEQLALIYKLNRNKEAK</sequence>
<dbReference type="GO" id="GO:0003676">
    <property type="term" value="F:nucleic acid binding"/>
    <property type="evidence" value="ECO:0007669"/>
    <property type="project" value="InterPro"/>
</dbReference>
<reference evidence="1 2" key="1">
    <citation type="submission" date="2014-02" db="EMBL/GenBank/DDBJ databases">
        <title>Genome sequence of Mycoplasma capricolum subsp. capricolum strain 14232.</title>
        <authorList>
            <person name="Sirand-Pugnet P."/>
            <person name="Breton M."/>
            <person name="Dordet-Frisoni E."/>
            <person name="Baranowski E."/>
            <person name="Barre A."/>
            <person name="Couture C."/>
            <person name="Dupuy V."/>
            <person name="Gaurivaud P."/>
            <person name="Jacob D."/>
            <person name="Lemaitre C."/>
            <person name="Manso-Silvan L."/>
            <person name="Nikolski M."/>
            <person name="Nouvel L.-X."/>
            <person name="Poumarat F."/>
            <person name="Tardy F."/>
            <person name="Thebault P."/>
            <person name="Theil S."/>
            <person name="Citti C."/>
            <person name="Thiaucourt F."/>
            <person name="Blanchard A."/>
        </authorList>
    </citation>
    <scope>NUCLEOTIDE SEQUENCE [LARGE SCALE GENOMIC DNA]</scope>
    <source>
        <strain evidence="1 2">14232</strain>
    </source>
</reference>
<dbReference type="NCBIfam" id="NF045956">
    <property type="entry name" value="restrict_UpaP162"/>
    <property type="match status" value="1"/>
</dbReference>
<dbReference type="EMBL" id="JFDO01000032">
    <property type="protein sequence ID" value="KEZ17528.1"/>
    <property type="molecule type" value="Genomic_DNA"/>
</dbReference>